<protein>
    <submittedName>
        <fullName evidence="1">Uncharacterized protein</fullName>
    </submittedName>
</protein>
<keyword evidence="2" id="KW-1185">Reference proteome</keyword>
<dbReference type="EMBL" id="MU277407">
    <property type="protein sequence ID" value="KAI0054505.1"/>
    <property type="molecule type" value="Genomic_DNA"/>
</dbReference>
<evidence type="ECO:0000313" key="1">
    <source>
        <dbReference type="EMBL" id="KAI0054505.1"/>
    </source>
</evidence>
<proteinExistence type="predicted"/>
<comment type="caution">
    <text evidence="1">The sequence shown here is derived from an EMBL/GenBank/DDBJ whole genome shotgun (WGS) entry which is preliminary data.</text>
</comment>
<accession>A0ACB8SET9</accession>
<evidence type="ECO:0000313" key="2">
    <source>
        <dbReference type="Proteomes" id="UP000814140"/>
    </source>
</evidence>
<dbReference type="Proteomes" id="UP000814140">
    <property type="component" value="Unassembled WGS sequence"/>
</dbReference>
<name>A0ACB8SET9_9AGAM</name>
<reference evidence="1" key="2">
    <citation type="journal article" date="2022" name="New Phytol.">
        <title>Evolutionary transition to the ectomycorrhizal habit in the genomes of a hyperdiverse lineage of mushroom-forming fungi.</title>
        <authorList>
            <person name="Looney B."/>
            <person name="Miyauchi S."/>
            <person name="Morin E."/>
            <person name="Drula E."/>
            <person name="Courty P.E."/>
            <person name="Kohler A."/>
            <person name="Kuo A."/>
            <person name="LaButti K."/>
            <person name="Pangilinan J."/>
            <person name="Lipzen A."/>
            <person name="Riley R."/>
            <person name="Andreopoulos W."/>
            <person name="He G."/>
            <person name="Johnson J."/>
            <person name="Nolan M."/>
            <person name="Tritt A."/>
            <person name="Barry K.W."/>
            <person name="Grigoriev I.V."/>
            <person name="Nagy L.G."/>
            <person name="Hibbett D."/>
            <person name="Henrissat B."/>
            <person name="Matheny P.B."/>
            <person name="Labbe J."/>
            <person name="Martin F.M."/>
        </authorList>
    </citation>
    <scope>NUCLEOTIDE SEQUENCE</scope>
    <source>
        <strain evidence="1">HHB10654</strain>
    </source>
</reference>
<gene>
    <name evidence="1" type="ORF">BV25DRAFT_1843609</name>
</gene>
<reference evidence="1" key="1">
    <citation type="submission" date="2021-03" db="EMBL/GenBank/DDBJ databases">
        <authorList>
            <consortium name="DOE Joint Genome Institute"/>
            <person name="Ahrendt S."/>
            <person name="Looney B.P."/>
            <person name="Miyauchi S."/>
            <person name="Morin E."/>
            <person name="Drula E."/>
            <person name="Courty P.E."/>
            <person name="Chicoki N."/>
            <person name="Fauchery L."/>
            <person name="Kohler A."/>
            <person name="Kuo A."/>
            <person name="Labutti K."/>
            <person name="Pangilinan J."/>
            <person name="Lipzen A."/>
            <person name="Riley R."/>
            <person name="Andreopoulos W."/>
            <person name="He G."/>
            <person name="Johnson J."/>
            <person name="Barry K.W."/>
            <person name="Grigoriev I.V."/>
            <person name="Nagy L."/>
            <person name="Hibbett D."/>
            <person name="Henrissat B."/>
            <person name="Matheny P.B."/>
            <person name="Labbe J."/>
            <person name="Martin F."/>
        </authorList>
    </citation>
    <scope>NUCLEOTIDE SEQUENCE</scope>
    <source>
        <strain evidence="1">HHB10654</strain>
    </source>
</reference>
<sequence>MKANEEAHAKELNALQNAKTVMETAVVVGMLKIQGTTSDDLPQLPPLAEALLSLERYVSNLRSKLKVEVVGREEAEERSQKRDEQLGQVVAEGRDLLATLRKTRSEQASASRAAENLLEEERHRHTSFTQFVEIERQKDAQEHRTALETETSRRKSLEEELQAEIGRHRQAASDFETGRREWHALRTNMEGEMEKQRKDAHILTESRLQAQQEAHAQEMERAHKEKINTIGRVAVDVLQCISKRATSLTCLVHLTAPCEHYTATVLTFLRVYLTGKVDVRTCHLTLCRVASSFLHSSSSSLFRRGTPSGAQRNLSNSTKDILIDSKMPRGHARMWLTEEQLGFPAITRRTSFEGRLCSFIPFVNHLHTITVIPHTSPARHLQQPALASPRIEALSTSWSEDDASTTYPIQCAASPLLSVPASLRRRGMDRRLLFQDVRGPGLVHT</sequence>
<organism evidence="1 2">
    <name type="scientific">Artomyces pyxidatus</name>
    <dbReference type="NCBI Taxonomy" id="48021"/>
    <lineage>
        <taxon>Eukaryota</taxon>
        <taxon>Fungi</taxon>
        <taxon>Dikarya</taxon>
        <taxon>Basidiomycota</taxon>
        <taxon>Agaricomycotina</taxon>
        <taxon>Agaricomycetes</taxon>
        <taxon>Russulales</taxon>
        <taxon>Auriscalpiaceae</taxon>
        <taxon>Artomyces</taxon>
    </lineage>
</organism>